<dbReference type="EMBL" id="BLLF01004358">
    <property type="protein sequence ID" value="GFH29462.1"/>
    <property type="molecule type" value="Genomic_DNA"/>
</dbReference>
<evidence type="ECO:0000313" key="7">
    <source>
        <dbReference type="Proteomes" id="UP000485058"/>
    </source>
</evidence>
<evidence type="ECO:0000256" key="2">
    <source>
        <dbReference type="ARBA" id="ARBA00022448"/>
    </source>
</evidence>
<evidence type="ECO:0000256" key="3">
    <source>
        <dbReference type="ARBA" id="ARBA00022692"/>
    </source>
</evidence>
<keyword evidence="7" id="KW-1185">Reference proteome</keyword>
<reference evidence="6 7" key="1">
    <citation type="submission" date="2020-02" db="EMBL/GenBank/DDBJ databases">
        <title>Draft genome sequence of Haematococcus lacustris strain NIES-144.</title>
        <authorList>
            <person name="Morimoto D."/>
            <person name="Nakagawa S."/>
            <person name="Yoshida T."/>
            <person name="Sawayama S."/>
        </authorList>
    </citation>
    <scope>NUCLEOTIDE SEQUENCE [LARGE SCALE GENOMIC DNA]</scope>
    <source>
        <strain evidence="6 7">NIES-144</strain>
    </source>
</reference>
<keyword evidence="3" id="KW-0812">Transmembrane</keyword>
<keyword evidence="4" id="KW-1133">Transmembrane helix</keyword>
<keyword evidence="2" id="KW-0813">Transport</keyword>
<evidence type="ECO:0000256" key="4">
    <source>
        <dbReference type="ARBA" id="ARBA00022989"/>
    </source>
</evidence>
<dbReference type="InterPro" id="IPR050352">
    <property type="entry name" value="ABCG_transporters"/>
</dbReference>
<organism evidence="6 7">
    <name type="scientific">Haematococcus lacustris</name>
    <name type="common">Green alga</name>
    <name type="synonym">Haematococcus pluvialis</name>
    <dbReference type="NCBI Taxonomy" id="44745"/>
    <lineage>
        <taxon>Eukaryota</taxon>
        <taxon>Viridiplantae</taxon>
        <taxon>Chlorophyta</taxon>
        <taxon>core chlorophytes</taxon>
        <taxon>Chlorophyceae</taxon>
        <taxon>CS clade</taxon>
        <taxon>Chlamydomonadales</taxon>
        <taxon>Haematococcaceae</taxon>
        <taxon>Haematococcus</taxon>
    </lineage>
</organism>
<dbReference type="PANTHER" id="PTHR48041:SF139">
    <property type="entry name" value="PROTEIN SCARLET"/>
    <property type="match status" value="1"/>
</dbReference>
<comment type="subcellular location">
    <subcellularLocation>
        <location evidence="1">Membrane</location>
        <topology evidence="1">Multi-pass membrane protein</topology>
    </subcellularLocation>
</comment>
<dbReference type="Proteomes" id="UP000485058">
    <property type="component" value="Unassembled WGS sequence"/>
</dbReference>
<dbReference type="GO" id="GO:0016020">
    <property type="term" value="C:membrane"/>
    <property type="evidence" value="ECO:0007669"/>
    <property type="project" value="UniProtKB-SubCell"/>
</dbReference>
<name>A0A6A0AA69_HAELA</name>
<protein>
    <submittedName>
        <fullName evidence="6">ABC transporter domain-containing protein</fullName>
    </submittedName>
</protein>
<evidence type="ECO:0000313" key="6">
    <source>
        <dbReference type="EMBL" id="GFH29462.1"/>
    </source>
</evidence>
<sequence length="72" mass="7998">MALSVMEGLVRLARKDRTVVCTIHQPNSDITALFDDLMLLAAGHLVYGGPWSGAVPWFERLGQRCPLYKNPT</sequence>
<comment type="caution">
    <text evidence="6">The sequence shown here is derived from an EMBL/GenBank/DDBJ whole genome shotgun (WGS) entry which is preliminary data.</text>
</comment>
<evidence type="ECO:0000256" key="1">
    <source>
        <dbReference type="ARBA" id="ARBA00004141"/>
    </source>
</evidence>
<dbReference type="PANTHER" id="PTHR48041">
    <property type="entry name" value="ABC TRANSPORTER G FAMILY MEMBER 28"/>
    <property type="match status" value="1"/>
</dbReference>
<feature type="non-terminal residue" evidence="6">
    <location>
        <position position="72"/>
    </location>
</feature>
<dbReference type="GO" id="GO:0042626">
    <property type="term" value="F:ATPase-coupled transmembrane transporter activity"/>
    <property type="evidence" value="ECO:0007669"/>
    <property type="project" value="TreeGrafter"/>
</dbReference>
<dbReference type="AlphaFoldDB" id="A0A6A0AA69"/>
<evidence type="ECO:0000256" key="5">
    <source>
        <dbReference type="ARBA" id="ARBA00023136"/>
    </source>
</evidence>
<gene>
    <name evidence="6" type="ORF">HaLaN_28120</name>
</gene>
<keyword evidence="5" id="KW-0472">Membrane</keyword>
<proteinExistence type="predicted"/>
<accession>A0A6A0AA69</accession>